<accession>A0A378IBW3</accession>
<keyword evidence="1" id="KW-0472">Membrane</keyword>
<gene>
    <name evidence="2" type="ORF">NCTC12437_02304</name>
</gene>
<dbReference type="EMBL" id="UGNW01000001">
    <property type="protein sequence ID" value="STX32513.1"/>
    <property type="molecule type" value="Genomic_DNA"/>
</dbReference>
<dbReference type="AlphaFoldDB" id="A0A378IBW3"/>
<proteinExistence type="predicted"/>
<name>A0A378IBW3_9GAMM</name>
<evidence type="ECO:0000256" key="1">
    <source>
        <dbReference type="SAM" id="Phobius"/>
    </source>
</evidence>
<keyword evidence="1" id="KW-0812">Transmembrane</keyword>
<organism evidence="2 3">
    <name type="scientific">Legionella birminghamensis</name>
    <dbReference type="NCBI Taxonomy" id="28083"/>
    <lineage>
        <taxon>Bacteria</taxon>
        <taxon>Pseudomonadati</taxon>
        <taxon>Pseudomonadota</taxon>
        <taxon>Gammaproteobacteria</taxon>
        <taxon>Legionellales</taxon>
        <taxon>Legionellaceae</taxon>
        <taxon>Legionella</taxon>
    </lineage>
</organism>
<evidence type="ECO:0000313" key="2">
    <source>
        <dbReference type="EMBL" id="STX32513.1"/>
    </source>
</evidence>
<feature type="transmembrane region" description="Helical" evidence="1">
    <location>
        <begin position="19"/>
        <end position="37"/>
    </location>
</feature>
<evidence type="ECO:0000313" key="3">
    <source>
        <dbReference type="Proteomes" id="UP000255066"/>
    </source>
</evidence>
<dbReference type="Proteomes" id="UP000255066">
    <property type="component" value="Unassembled WGS sequence"/>
</dbReference>
<keyword evidence="1" id="KW-1133">Transmembrane helix</keyword>
<sequence>MNLVVMADNREQRYTQRHLLAILDILLLSLICVALPAK</sequence>
<reference evidence="2 3" key="1">
    <citation type="submission" date="2018-06" db="EMBL/GenBank/DDBJ databases">
        <authorList>
            <consortium name="Pathogen Informatics"/>
            <person name="Doyle S."/>
        </authorList>
    </citation>
    <scope>NUCLEOTIDE SEQUENCE [LARGE SCALE GENOMIC DNA]</scope>
    <source>
        <strain evidence="2 3">NCTC12437</strain>
    </source>
</reference>
<protein>
    <submittedName>
        <fullName evidence="2">Uncharacterized protein</fullName>
    </submittedName>
</protein>